<keyword evidence="1" id="KW-1133">Transmembrane helix</keyword>
<sequence length="146" mass="16792">MVKRKKSLTSPPEPNIPRYYSNKYLCGYSQTFETIFFLFSSHRLNLPLFSHDYLGSTTLDTSIPHTIIVAAPSNCTNDMLSSETRGGGELHHIKGRADCLYGVGGLLIFVIFFFLFFTMCWICYRCLHSSLLFFIDPCHDLFCYFI</sequence>
<accession>G0UQ16</accession>
<proteinExistence type="predicted"/>
<keyword evidence="1" id="KW-0472">Membrane</keyword>
<reference evidence="2" key="1">
    <citation type="journal article" date="2012" name="Proc. Natl. Acad. Sci. U.S.A.">
        <title>Antigenic diversity is generated by distinct evolutionary mechanisms in African trypanosome species.</title>
        <authorList>
            <person name="Jackson A.P."/>
            <person name="Berry A."/>
            <person name="Aslett M."/>
            <person name="Allison H.C."/>
            <person name="Burton P."/>
            <person name="Vavrova-Anderson J."/>
            <person name="Brown R."/>
            <person name="Browne H."/>
            <person name="Corton N."/>
            <person name="Hauser H."/>
            <person name="Gamble J."/>
            <person name="Gilderthorp R."/>
            <person name="Marcello L."/>
            <person name="McQuillan J."/>
            <person name="Otto T.D."/>
            <person name="Quail M.A."/>
            <person name="Sanders M.J."/>
            <person name="van Tonder A."/>
            <person name="Ginger M.L."/>
            <person name="Field M.C."/>
            <person name="Barry J.D."/>
            <person name="Hertz-Fowler C."/>
            <person name="Berriman M."/>
        </authorList>
    </citation>
    <scope>NUCLEOTIDE SEQUENCE</scope>
    <source>
        <strain evidence="2">IL3000</strain>
    </source>
</reference>
<keyword evidence="1" id="KW-0812">Transmembrane</keyword>
<name>G0UQ16_TRYCI</name>
<feature type="transmembrane region" description="Helical" evidence="1">
    <location>
        <begin position="99"/>
        <end position="124"/>
    </location>
</feature>
<evidence type="ECO:0000256" key="1">
    <source>
        <dbReference type="SAM" id="Phobius"/>
    </source>
</evidence>
<protein>
    <submittedName>
        <fullName evidence="2">Uncharacterized protein</fullName>
    </submittedName>
</protein>
<evidence type="ECO:0000313" key="2">
    <source>
        <dbReference type="EMBL" id="CCC91477.1"/>
    </source>
</evidence>
<gene>
    <name evidence="2" type="ORF">TCIL3000_7_2910</name>
</gene>
<dbReference type="AlphaFoldDB" id="G0UQ16"/>
<organism evidence="2">
    <name type="scientific">Trypanosoma congolense (strain IL3000)</name>
    <dbReference type="NCBI Taxonomy" id="1068625"/>
    <lineage>
        <taxon>Eukaryota</taxon>
        <taxon>Discoba</taxon>
        <taxon>Euglenozoa</taxon>
        <taxon>Kinetoplastea</taxon>
        <taxon>Metakinetoplastina</taxon>
        <taxon>Trypanosomatida</taxon>
        <taxon>Trypanosomatidae</taxon>
        <taxon>Trypanosoma</taxon>
        <taxon>Nannomonas</taxon>
    </lineage>
</organism>
<dbReference type="EMBL" id="HE575320">
    <property type="protein sequence ID" value="CCC91477.1"/>
    <property type="molecule type" value="Genomic_DNA"/>
</dbReference>